<dbReference type="Proteomes" id="UP001157006">
    <property type="component" value="Chromosome 2"/>
</dbReference>
<dbReference type="EMBL" id="OX451737">
    <property type="protein sequence ID" value="CAI8596516.1"/>
    <property type="molecule type" value="Genomic_DNA"/>
</dbReference>
<name>A0AAV0ZDM1_VICFA</name>
<proteinExistence type="predicted"/>
<protein>
    <recommendedName>
        <fullName evidence="3">Reverse transcriptase domain-containing protein</fullName>
    </recommendedName>
</protein>
<evidence type="ECO:0000313" key="1">
    <source>
        <dbReference type="EMBL" id="CAI8596516.1"/>
    </source>
</evidence>
<keyword evidence="2" id="KW-1185">Reference proteome</keyword>
<evidence type="ECO:0008006" key="3">
    <source>
        <dbReference type="Google" id="ProtNLM"/>
    </source>
</evidence>
<sequence length="112" mass="13082">MMTKASSVGEYGGFWVGNDLYFEIFQFADDTMLLGDSSWRNLWSIKVILRGFKLVSCLHINLSKNIIMGIHVQLDFLQAASIFPYFEIELPFFYFLLFRWEERGVEAGCFED</sequence>
<gene>
    <name evidence="1" type="ORF">VFH_II039120</name>
</gene>
<dbReference type="AlphaFoldDB" id="A0AAV0ZDM1"/>
<reference evidence="1 2" key="1">
    <citation type="submission" date="2023-01" db="EMBL/GenBank/DDBJ databases">
        <authorList>
            <person name="Kreplak J."/>
        </authorList>
    </citation>
    <scope>NUCLEOTIDE SEQUENCE [LARGE SCALE GENOMIC DNA]</scope>
</reference>
<accession>A0AAV0ZDM1</accession>
<evidence type="ECO:0000313" key="2">
    <source>
        <dbReference type="Proteomes" id="UP001157006"/>
    </source>
</evidence>
<organism evidence="1 2">
    <name type="scientific">Vicia faba</name>
    <name type="common">Broad bean</name>
    <name type="synonym">Faba vulgaris</name>
    <dbReference type="NCBI Taxonomy" id="3906"/>
    <lineage>
        <taxon>Eukaryota</taxon>
        <taxon>Viridiplantae</taxon>
        <taxon>Streptophyta</taxon>
        <taxon>Embryophyta</taxon>
        <taxon>Tracheophyta</taxon>
        <taxon>Spermatophyta</taxon>
        <taxon>Magnoliopsida</taxon>
        <taxon>eudicotyledons</taxon>
        <taxon>Gunneridae</taxon>
        <taxon>Pentapetalae</taxon>
        <taxon>rosids</taxon>
        <taxon>fabids</taxon>
        <taxon>Fabales</taxon>
        <taxon>Fabaceae</taxon>
        <taxon>Papilionoideae</taxon>
        <taxon>50 kb inversion clade</taxon>
        <taxon>NPAAA clade</taxon>
        <taxon>Hologalegina</taxon>
        <taxon>IRL clade</taxon>
        <taxon>Fabeae</taxon>
        <taxon>Vicia</taxon>
    </lineage>
</organism>